<dbReference type="InterPro" id="IPR006338">
    <property type="entry name" value="Thioredoxin/glutathione_Rdtase"/>
</dbReference>
<evidence type="ECO:0000259" key="14">
    <source>
        <dbReference type="Pfam" id="PF02852"/>
    </source>
</evidence>
<dbReference type="OrthoDB" id="5956163at2759"/>
<comment type="caution">
    <text evidence="16">The sequence shown here is derived from an EMBL/GenBank/DDBJ whole genome shotgun (WGS) entry which is preliminary data.</text>
</comment>
<dbReference type="GO" id="GO:0004791">
    <property type="term" value="F:thioredoxin-disulfide reductase (NADPH) activity"/>
    <property type="evidence" value="ECO:0007669"/>
    <property type="project" value="UniProtKB-EC"/>
</dbReference>
<evidence type="ECO:0000256" key="4">
    <source>
        <dbReference type="ARBA" id="ARBA00022827"/>
    </source>
</evidence>
<dbReference type="SUPFAM" id="SSF55424">
    <property type="entry name" value="FAD/NAD-linked reductases, dimerisation (C-terminal) domain"/>
    <property type="match status" value="1"/>
</dbReference>
<dbReference type="Gene3D" id="3.50.50.60">
    <property type="entry name" value="FAD/NAD(P)-binding domain"/>
    <property type="match status" value="2"/>
</dbReference>
<sequence length="516" mass="54982">MLSWLTGNSVGPADGGASAAMPPSAVPDGMDAPHSYDYDLIVIGGGSGGLSCAKNAAKLGAKVALCDFVQPSPIGTKWGLGGTCVNVGCIPKKLMHQAAMHGEAAADAEAFGWDMGARTHNWERMVENVQMHIKSINFGYRSELMSESVKYLNSYAVFKDAHTVQCTDKKGATTELTAARFVIATGGRPRYPDIPGGKEHTISSDDVFSLAAPPGETLCIGASYISLECAGFITGLGMRATVLMRSIPLRGFDQQMAGLVKKYMQEHGTAFIEGAVPTRIEPTAEGRKRVTWELSDGSTAEGVYDTVLVAIGRDPETHKIGLDRTGVQLSPKSGKVIAVDEQTSVPHIYAIGDILDGRPELTPVAIQAGKLLARRLYGGSTKRMDYNLVPTTVFAPIEYGCIGFSEEEAILRFGEPNVDVYHAFFKPLEWTLPHRGDNACYAKLVVNKLDSERVIGFHVVGPGAGEVTQGFAVAMRCGATKEAFDDTVGIHPTVAEEFTTLKVTKASGESAEKAGC</sequence>
<keyword evidence="3 13" id="KW-0285">Flavoprotein</keyword>
<protein>
    <recommendedName>
        <fullName evidence="2">thioredoxin-disulfide reductase (NADPH)</fullName>
        <ecNumber evidence="2">1.8.1.9</ecNumber>
    </recommendedName>
</protein>
<dbReference type="PROSITE" id="PS00076">
    <property type="entry name" value="PYRIDINE_REDOX_1"/>
    <property type="match status" value="1"/>
</dbReference>
<keyword evidence="8" id="KW-1015">Disulfide bond</keyword>
<dbReference type="GO" id="GO:0006749">
    <property type="term" value="P:glutathione metabolic process"/>
    <property type="evidence" value="ECO:0007669"/>
    <property type="project" value="TreeGrafter"/>
</dbReference>
<dbReference type="GO" id="GO:0045454">
    <property type="term" value="P:cell redox homeostasis"/>
    <property type="evidence" value="ECO:0007669"/>
    <property type="project" value="InterPro"/>
</dbReference>
<evidence type="ECO:0000256" key="8">
    <source>
        <dbReference type="ARBA" id="ARBA00023157"/>
    </source>
</evidence>
<dbReference type="NCBIfam" id="TIGR01438">
    <property type="entry name" value="TGR"/>
    <property type="match status" value="1"/>
</dbReference>
<dbReference type="EC" id="1.8.1.9" evidence="2"/>
<evidence type="ECO:0000256" key="3">
    <source>
        <dbReference type="ARBA" id="ARBA00022630"/>
    </source>
</evidence>
<evidence type="ECO:0000256" key="6">
    <source>
        <dbReference type="ARBA" id="ARBA00022933"/>
    </source>
</evidence>
<feature type="binding site" evidence="11">
    <location>
        <position position="93"/>
    </location>
    <ligand>
        <name>FAD</name>
        <dbReference type="ChEBI" id="CHEBI:57692"/>
    </ligand>
</feature>
<dbReference type="InterPro" id="IPR016156">
    <property type="entry name" value="FAD/NAD-linked_Rdtase_dimer_sf"/>
</dbReference>
<evidence type="ECO:0000256" key="1">
    <source>
        <dbReference type="ARBA" id="ARBA00007532"/>
    </source>
</evidence>
<feature type="binding site" evidence="11">
    <location>
        <position position="353"/>
    </location>
    <ligand>
        <name>FAD</name>
        <dbReference type="ChEBI" id="CHEBI:57692"/>
    </ligand>
</feature>
<name>A0A8J5XTD8_DIALT</name>
<dbReference type="PANTHER" id="PTHR42737:SF8">
    <property type="entry name" value="THIOREDOXIN-DISULFIDE REDUCTASE"/>
    <property type="match status" value="1"/>
</dbReference>
<dbReference type="InterPro" id="IPR012999">
    <property type="entry name" value="Pyr_OxRdtase_I_AS"/>
</dbReference>
<dbReference type="Pfam" id="PF07992">
    <property type="entry name" value="Pyr_redox_2"/>
    <property type="match status" value="1"/>
</dbReference>
<dbReference type="InterPro" id="IPR001100">
    <property type="entry name" value="Pyr_nuc-diS_OxRdtase"/>
</dbReference>
<reference evidence="16" key="1">
    <citation type="submission" date="2021-05" db="EMBL/GenBank/DDBJ databases">
        <title>The genome of the haptophyte Pavlova lutheri (Diacronema luteri, Pavlovales) - a model for lipid biosynthesis in eukaryotic algae.</title>
        <authorList>
            <person name="Hulatt C.J."/>
            <person name="Posewitz M.C."/>
        </authorList>
    </citation>
    <scope>NUCLEOTIDE SEQUENCE</scope>
    <source>
        <strain evidence="16">NIVA-4/92</strain>
    </source>
</reference>
<comment type="similarity">
    <text evidence="1 13">Belongs to the class-I pyridine nucleotide-disulfide oxidoreductase family.</text>
</comment>
<dbReference type="GO" id="GO:0005739">
    <property type="term" value="C:mitochondrion"/>
    <property type="evidence" value="ECO:0007669"/>
    <property type="project" value="TreeGrafter"/>
</dbReference>
<dbReference type="InterPro" id="IPR023753">
    <property type="entry name" value="FAD/NAD-binding_dom"/>
</dbReference>
<evidence type="ECO:0000313" key="17">
    <source>
        <dbReference type="Proteomes" id="UP000751190"/>
    </source>
</evidence>
<gene>
    <name evidence="16" type="ORF">KFE25_007199</name>
</gene>
<evidence type="ECO:0000259" key="15">
    <source>
        <dbReference type="Pfam" id="PF07992"/>
    </source>
</evidence>
<dbReference type="GO" id="GO:0050660">
    <property type="term" value="F:flavin adenine dinucleotide binding"/>
    <property type="evidence" value="ECO:0007669"/>
    <property type="project" value="InterPro"/>
</dbReference>
<feature type="binding site" evidence="11">
    <location>
        <position position="312"/>
    </location>
    <ligand>
        <name>NAD(+)</name>
        <dbReference type="ChEBI" id="CHEBI:57540"/>
    </ligand>
</feature>
<keyword evidence="17" id="KW-1185">Reference proteome</keyword>
<evidence type="ECO:0000256" key="2">
    <source>
        <dbReference type="ARBA" id="ARBA00012610"/>
    </source>
</evidence>
<feature type="active site" description="Proton acceptor" evidence="10">
    <location>
        <position position="491"/>
    </location>
</feature>
<organism evidence="16 17">
    <name type="scientific">Diacronema lutheri</name>
    <name type="common">Unicellular marine alga</name>
    <name type="synonym">Monochrysis lutheri</name>
    <dbReference type="NCBI Taxonomy" id="2081491"/>
    <lineage>
        <taxon>Eukaryota</taxon>
        <taxon>Haptista</taxon>
        <taxon>Haptophyta</taxon>
        <taxon>Pavlovophyceae</taxon>
        <taxon>Pavlovales</taxon>
        <taxon>Pavlovaceae</taxon>
        <taxon>Diacronema</taxon>
    </lineage>
</organism>
<keyword evidence="7 13" id="KW-0560">Oxidoreductase</keyword>
<evidence type="ECO:0000256" key="9">
    <source>
        <dbReference type="ARBA" id="ARBA00023284"/>
    </source>
</evidence>
<feature type="binding site" evidence="11">
    <location>
        <begin position="221"/>
        <end position="228"/>
    </location>
    <ligand>
        <name>NAD(+)</name>
        <dbReference type="ChEBI" id="CHEBI:57540"/>
    </ligand>
</feature>
<dbReference type="FunFam" id="3.30.390.30:FF:000004">
    <property type="entry name" value="Thioredoxin reductase 1, cytoplasmic"/>
    <property type="match status" value="1"/>
</dbReference>
<comment type="cofactor">
    <cofactor evidence="11">
        <name>FAD</name>
        <dbReference type="ChEBI" id="CHEBI:57692"/>
    </cofactor>
    <text evidence="11">Binds 1 FAD per subunit.</text>
</comment>
<dbReference type="PIRSF" id="PIRSF000350">
    <property type="entry name" value="Mercury_reductase_MerA"/>
    <property type="match status" value="1"/>
</dbReference>
<feature type="domain" description="FAD/NAD(P)-binding" evidence="15">
    <location>
        <begin position="38"/>
        <end position="369"/>
    </location>
</feature>
<dbReference type="PANTHER" id="PTHR42737">
    <property type="entry name" value="GLUTATHIONE REDUCTASE"/>
    <property type="match status" value="1"/>
</dbReference>
<dbReference type="SUPFAM" id="SSF51905">
    <property type="entry name" value="FAD/NAD(P)-binding domain"/>
    <property type="match status" value="1"/>
</dbReference>
<dbReference type="InterPro" id="IPR036188">
    <property type="entry name" value="FAD/NAD-bd_sf"/>
</dbReference>
<dbReference type="PRINTS" id="PR00368">
    <property type="entry name" value="FADPNR"/>
</dbReference>
<dbReference type="SUPFAM" id="SSF51971">
    <property type="entry name" value="Nucleotide-binding domain"/>
    <property type="match status" value="1"/>
</dbReference>
<evidence type="ECO:0000256" key="7">
    <source>
        <dbReference type="ARBA" id="ARBA00023002"/>
    </source>
</evidence>
<dbReference type="PRINTS" id="PR00411">
    <property type="entry name" value="PNDRDTASEI"/>
</dbReference>
<feature type="disulfide bond" description="Redox-active" evidence="12">
    <location>
        <begin position="84"/>
        <end position="89"/>
    </location>
</feature>
<keyword evidence="9 13" id="KW-0676">Redox-active center</keyword>
<evidence type="ECO:0000256" key="5">
    <source>
        <dbReference type="ARBA" id="ARBA00022857"/>
    </source>
</evidence>
<keyword evidence="4 11" id="KW-0274">FAD</keyword>
<keyword evidence="11" id="KW-0547">Nucleotide-binding</keyword>
<dbReference type="Pfam" id="PF02852">
    <property type="entry name" value="Pyr_redox_dim"/>
    <property type="match status" value="1"/>
</dbReference>
<evidence type="ECO:0000256" key="11">
    <source>
        <dbReference type="PIRSR" id="PIRSR000350-3"/>
    </source>
</evidence>
<evidence type="ECO:0000256" key="10">
    <source>
        <dbReference type="PIRSR" id="PIRSR000350-2"/>
    </source>
</evidence>
<dbReference type="OMA" id="HPTCGEI"/>
<accession>A0A8J5XTD8</accession>
<keyword evidence="11" id="KW-0520">NAD</keyword>
<feature type="domain" description="Pyridine nucleotide-disulphide oxidoreductase dimerisation" evidence="14">
    <location>
        <begin position="389"/>
        <end position="500"/>
    </location>
</feature>
<proteinExistence type="inferred from homology"/>
<dbReference type="GO" id="GO:0034599">
    <property type="term" value="P:cellular response to oxidative stress"/>
    <property type="evidence" value="ECO:0007669"/>
    <property type="project" value="TreeGrafter"/>
</dbReference>
<dbReference type="InterPro" id="IPR004099">
    <property type="entry name" value="Pyr_nucl-diS_OxRdtase_dimer"/>
</dbReference>
<dbReference type="FunFam" id="3.50.50.60:FF:000190">
    <property type="entry name" value="Thioredoxin reductase"/>
    <property type="match status" value="1"/>
</dbReference>
<evidence type="ECO:0000313" key="16">
    <source>
        <dbReference type="EMBL" id="KAG8468147.1"/>
    </source>
</evidence>
<dbReference type="Proteomes" id="UP000751190">
    <property type="component" value="Unassembled WGS sequence"/>
</dbReference>
<dbReference type="GO" id="GO:0005829">
    <property type="term" value="C:cytosol"/>
    <property type="evidence" value="ECO:0007669"/>
    <property type="project" value="TreeGrafter"/>
</dbReference>
<keyword evidence="5" id="KW-0521">NADP</keyword>
<evidence type="ECO:0000256" key="12">
    <source>
        <dbReference type="PIRSR" id="PIRSR000350-4"/>
    </source>
</evidence>
<evidence type="ECO:0000256" key="13">
    <source>
        <dbReference type="RuleBase" id="RU003691"/>
    </source>
</evidence>
<dbReference type="AlphaFoldDB" id="A0A8J5XTD8"/>
<dbReference type="InterPro" id="IPR046952">
    <property type="entry name" value="GSHR/TRXR-like"/>
</dbReference>
<keyword evidence="6" id="KW-0712">Selenocysteine</keyword>
<dbReference type="Gene3D" id="3.30.390.30">
    <property type="match status" value="1"/>
</dbReference>
<dbReference type="GO" id="GO:0004362">
    <property type="term" value="F:glutathione-disulfide reductase (NADPH) activity"/>
    <property type="evidence" value="ECO:0007669"/>
    <property type="project" value="TreeGrafter"/>
</dbReference>
<dbReference type="EMBL" id="JAGTXO010000005">
    <property type="protein sequence ID" value="KAG8468147.1"/>
    <property type="molecule type" value="Genomic_DNA"/>
</dbReference>